<protein>
    <recommendedName>
        <fullName evidence="1">Protein phosphatase</fullName>
        <ecNumber evidence="1">3.1.3.16</ecNumber>
    </recommendedName>
</protein>
<dbReference type="InterPro" id="IPR039123">
    <property type="entry name" value="PPTC7"/>
</dbReference>
<name>A0A8H6XD62_9AGAR</name>
<evidence type="ECO:0000256" key="1">
    <source>
        <dbReference type="RuleBase" id="RU366020"/>
    </source>
</evidence>
<organism evidence="3 4">
    <name type="scientific">Mycena venus</name>
    <dbReference type="NCBI Taxonomy" id="2733690"/>
    <lineage>
        <taxon>Eukaryota</taxon>
        <taxon>Fungi</taxon>
        <taxon>Dikarya</taxon>
        <taxon>Basidiomycota</taxon>
        <taxon>Agaricomycotina</taxon>
        <taxon>Agaricomycetes</taxon>
        <taxon>Agaricomycetidae</taxon>
        <taxon>Agaricales</taxon>
        <taxon>Marasmiineae</taxon>
        <taxon>Mycenaceae</taxon>
        <taxon>Mycena</taxon>
    </lineage>
</organism>
<comment type="catalytic activity">
    <reaction evidence="1">
        <text>O-phospho-L-threonyl-[protein] + H2O = L-threonyl-[protein] + phosphate</text>
        <dbReference type="Rhea" id="RHEA:47004"/>
        <dbReference type="Rhea" id="RHEA-COMP:11060"/>
        <dbReference type="Rhea" id="RHEA-COMP:11605"/>
        <dbReference type="ChEBI" id="CHEBI:15377"/>
        <dbReference type="ChEBI" id="CHEBI:30013"/>
        <dbReference type="ChEBI" id="CHEBI:43474"/>
        <dbReference type="ChEBI" id="CHEBI:61977"/>
        <dbReference type="EC" id="3.1.3.16"/>
    </reaction>
</comment>
<keyword evidence="1" id="KW-0460">Magnesium</keyword>
<dbReference type="SMART" id="SM00331">
    <property type="entry name" value="PP2C_SIG"/>
    <property type="match status" value="1"/>
</dbReference>
<reference evidence="3" key="1">
    <citation type="submission" date="2020-05" db="EMBL/GenBank/DDBJ databases">
        <title>Mycena genomes resolve the evolution of fungal bioluminescence.</title>
        <authorList>
            <person name="Tsai I.J."/>
        </authorList>
    </citation>
    <scope>NUCLEOTIDE SEQUENCE</scope>
    <source>
        <strain evidence="3">CCC161011</strain>
    </source>
</reference>
<sequence length="330" mass="36490">MLRRSYIFHTAADWAGKPPWKDIPKPKVAFPLHSAIRLWREKSLARLSSHGPPRSAGEDFFLCTNMRHNSGVSLGVADGVGGWIEQGIDCSMFSQALMYYAHRHFENGWAGEPEIDPTIETASNAPPEGVEMAPSTALQLAYQDVLKDKSVEAGSSTGCLLTLNASSGILRSANLGDSGFCIVRSSSMFYNSSPQTHFFNCPWQMSKFQSAKDRKNSINDLPSAAQEYSTRLIDGDIIIAYTDGVADNVFPAEILKICSLVMNRPEPEASKVQAIAQSLVHHSRRCMFSERVSPFEIEGKRHRQLYNGQLWHGGKVDDVTVVVALVRETL</sequence>
<feature type="domain" description="PPM-type phosphatase" evidence="2">
    <location>
        <begin position="41"/>
        <end position="326"/>
    </location>
</feature>
<accession>A0A8H6XD62</accession>
<keyword evidence="4" id="KW-1185">Reference proteome</keyword>
<keyword evidence="1" id="KW-0904">Protein phosphatase</keyword>
<dbReference type="Proteomes" id="UP000620124">
    <property type="component" value="Unassembled WGS sequence"/>
</dbReference>
<proteinExistence type="inferred from homology"/>
<dbReference type="InterPro" id="IPR036457">
    <property type="entry name" value="PPM-type-like_dom_sf"/>
</dbReference>
<evidence type="ECO:0000259" key="2">
    <source>
        <dbReference type="PROSITE" id="PS51746"/>
    </source>
</evidence>
<dbReference type="SMART" id="SM00332">
    <property type="entry name" value="PP2Cc"/>
    <property type="match status" value="1"/>
</dbReference>
<dbReference type="InterPro" id="IPR001932">
    <property type="entry name" value="PPM-type_phosphatase-like_dom"/>
</dbReference>
<dbReference type="OrthoDB" id="60843at2759"/>
<dbReference type="SUPFAM" id="SSF81606">
    <property type="entry name" value="PP2C-like"/>
    <property type="match status" value="1"/>
</dbReference>
<dbReference type="Gene3D" id="3.60.40.10">
    <property type="entry name" value="PPM-type phosphatase domain"/>
    <property type="match status" value="1"/>
</dbReference>
<comment type="catalytic activity">
    <reaction evidence="1">
        <text>O-phospho-L-seryl-[protein] + H2O = L-seryl-[protein] + phosphate</text>
        <dbReference type="Rhea" id="RHEA:20629"/>
        <dbReference type="Rhea" id="RHEA-COMP:9863"/>
        <dbReference type="Rhea" id="RHEA-COMP:11604"/>
        <dbReference type="ChEBI" id="CHEBI:15377"/>
        <dbReference type="ChEBI" id="CHEBI:29999"/>
        <dbReference type="ChEBI" id="CHEBI:43474"/>
        <dbReference type="ChEBI" id="CHEBI:83421"/>
        <dbReference type="EC" id="3.1.3.16"/>
    </reaction>
</comment>
<comment type="caution">
    <text evidence="3">The sequence shown here is derived from an EMBL/GenBank/DDBJ whole genome shotgun (WGS) entry which is preliminary data.</text>
</comment>
<evidence type="ECO:0000313" key="3">
    <source>
        <dbReference type="EMBL" id="KAF7338300.1"/>
    </source>
</evidence>
<gene>
    <name evidence="3" type="ORF">MVEN_02055400</name>
</gene>
<dbReference type="PANTHER" id="PTHR12320">
    <property type="entry name" value="PROTEIN PHOSPHATASE 2C"/>
    <property type="match status" value="1"/>
</dbReference>
<evidence type="ECO:0000313" key="4">
    <source>
        <dbReference type="Proteomes" id="UP000620124"/>
    </source>
</evidence>
<keyword evidence="1" id="KW-0464">Manganese</keyword>
<dbReference type="GO" id="GO:0046872">
    <property type="term" value="F:metal ion binding"/>
    <property type="evidence" value="ECO:0007669"/>
    <property type="project" value="UniProtKB-UniRule"/>
</dbReference>
<dbReference type="EMBL" id="JACAZI010000021">
    <property type="protein sequence ID" value="KAF7338300.1"/>
    <property type="molecule type" value="Genomic_DNA"/>
</dbReference>
<comment type="similarity">
    <text evidence="1">Belongs to the PP2C family.</text>
</comment>
<dbReference type="EC" id="3.1.3.16" evidence="1"/>
<dbReference type="PROSITE" id="PS51746">
    <property type="entry name" value="PPM_2"/>
    <property type="match status" value="1"/>
</dbReference>
<keyword evidence="1" id="KW-0479">Metal-binding</keyword>
<comment type="cofactor">
    <cofactor evidence="1">
        <name>Mg(2+)</name>
        <dbReference type="ChEBI" id="CHEBI:18420"/>
    </cofactor>
</comment>
<dbReference type="GO" id="GO:0004722">
    <property type="term" value="F:protein serine/threonine phosphatase activity"/>
    <property type="evidence" value="ECO:0007669"/>
    <property type="project" value="UniProtKB-EC"/>
</dbReference>
<comment type="cofactor">
    <cofactor evidence="1">
        <name>Mn(2+)</name>
        <dbReference type="ChEBI" id="CHEBI:29035"/>
    </cofactor>
</comment>
<keyword evidence="1" id="KW-0378">Hydrolase</keyword>
<dbReference type="PANTHER" id="PTHR12320:SF1">
    <property type="entry name" value="PROTEIN PHOSPHATASE PTC7 HOMOLOG"/>
    <property type="match status" value="1"/>
</dbReference>
<dbReference type="AlphaFoldDB" id="A0A8H6XD62"/>